<evidence type="ECO:0008006" key="3">
    <source>
        <dbReference type="Google" id="ProtNLM"/>
    </source>
</evidence>
<sequence length="111" mass="12468">MEIPEPLRELLNRPSPPAIEQVRDFLGTWVADCDGLHEVREQMGSLQIRILRGYVEAIETLLATPQPPDTLRHLVTWDGNWVLDAPSSDEAAAAWLRELATLIRSVIDETA</sequence>
<reference evidence="1 2" key="1">
    <citation type="submission" date="2021-01" db="EMBL/GenBank/DDBJ databases">
        <title>WGS of actinomycetes isolated from Thailand.</title>
        <authorList>
            <person name="Thawai C."/>
        </authorList>
    </citation>
    <scope>NUCLEOTIDE SEQUENCE [LARGE SCALE GENOMIC DNA]</scope>
    <source>
        <strain evidence="1 2">LPG 2</strain>
    </source>
</reference>
<proteinExistence type="predicted"/>
<evidence type="ECO:0000313" key="1">
    <source>
        <dbReference type="EMBL" id="MBL1075195.1"/>
    </source>
</evidence>
<dbReference type="RefSeq" id="WP_201946960.1">
    <property type="nucleotide sequence ID" value="NZ_JAERRJ010000004.1"/>
</dbReference>
<comment type="caution">
    <text evidence="1">The sequence shown here is derived from an EMBL/GenBank/DDBJ whole genome shotgun (WGS) entry which is preliminary data.</text>
</comment>
<dbReference type="Proteomes" id="UP000602198">
    <property type="component" value="Unassembled WGS sequence"/>
</dbReference>
<gene>
    <name evidence="1" type="ORF">JK358_12410</name>
</gene>
<name>A0ABS1M562_9NOCA</name>
<evidence type="ECO:0000313" key="2">
    <source>
        <dbReference type="Proteomes" id="UP000602198"/>
    </source>
</evidence>
<accession>A0ABS1M562</accession>
<organism evidence="1 2">
    <name type="scientific">Nocardia acididurans</name>
    <dbReference type="NCBI Taxonomy" id="2802282"/>
    <lineage>
        <taxon>Bacteria</taxon>
        <taxon>Bacillati</taxon>
        <taxon>Actinomycetota</taxon>
        <taxon>Actinomycetes</taxon>
        <taxon>Mycobacteriales</taxon>
        <taxon>Nocardiaceae</taxon>
        <taxon>Nocardia</taxon>
    </lineage>
</organism>
<keyword evidence="2" id="KW-1185">Reference proteome</keyword>
<dbReference type="EMBL" id="JAERRJ010000004">
    <property type="protein sequence ID" value="MBL1075195.1"/>
    <property type="molecule type" value="Genomic_DNA"/>
</dbReference>
<protein>
    <recommendedName>
        <fullName evidence="3">CdiI immunity protein domain-containing protein</fullName>
    </recommendedName>
</protein>